<evidence type="ECO:0000313" key="2">
    <source>
        <dbReference type="Proteomes" id="UP000019364"/>
    </source>
</evidence>
<dbReference type="eggNOG" id="COG1419">
    <property type="taxonomic scope" value="Bacteria"/>
</dbReference>
<comment type="caution">
    <text evidence="1">The sequence shown here is derived from an EMBL/GenBank/DDBJ whole genome shotgun (WGS) entry which is preliminary data.</text>
</comment>
<accession>W7Z5V2</accession>
<dbReference type="STRING" id="1236976.JCM16418_3858"/>
<protein>
    <submittedName>
        <fullName evidence="1">Flagellar biosynthesis protein FlhF</fullName>
    </submittedName>
</protein>
<keyword evidence="1" id="KW-0282">Flagellum</keyword>
<proteinExistence type="predicted"/>
<dbReference type="EMBL" id="BAVZ01000014">
    <property type="protein sequence ID" value="GAF09704.1"/>
    <property type="molecule type" value="Genomic_DNA"/>
</dbReference>
<sequence length="117" mass="13032">MRVKRYLVDTMPEAMLQIRNDLGIDAVILSTKETKIGGFLGMFQQKKIEVIAAIESEEQSESSVKSQQAAPVMKYASIPQRAVPNAYKKTAELTSAMKVERPEVAVTTEKPSLVRMM</sequence>
<dbReference type="AlphaFoldDB" id="W7Z5V2"/>
<evidence type="ECO:0000313" key="1">
    <source>
        <dbReference type="EMBL" id="GAF09704.1"/>
    </source>
</evidence>
<gene>
    <name evidence="1" type="ORF">JCM16418_3858</name>
</gene>
<reference evidence="1 2" key="1">
    <citation type="journal article" date="2014" name="Genome Announc.">
        <title>Draft Genome Sequence of Paenibacillus pini JCM 16418T, Isolated from the Rhizosphere of Pine Tree.</title>
        <authorList>
            <person name="Yuki M."/>
            <person name="Oshima K."/>
            <person name="Suda W."/>
            <person name="Oshida Y."/>
            <person name="Kitamura K."/>
            <person name="Iida Y."/>
            <person name="Hattori M."/>
            <person name="Ohkuma M."/>
        </authorList>
    </citation>
    <scope>NUCLEOTIDE SEQUENCE [LARGE SCALE GENOMIC DNA]</scope>
    <source>
        <strain evidence="1 2">JCM 16418</strain>
    </source>
</reference>
<name>W7Z5V2_9BACL</name>
<organism evidence="1 2">
    <name type="scientific">Paenibacillus pini JCM 16418</name>
    <dbReference type="NCBI Taxonomy" id="1236976"/>
    <lineage>
        <taxon>Bacteria</taxon>
        <taxon>Bacillati</taxon>
        <taxon>Bacillota</taxon>
        <taxon>Bacilli</taxon>
        <taxon>Bacillales</taxon>
        <taxon>Paenibacillaceae</taxon>
        <taxon>Paenibacillus</taxon>
    </lineage>
</organism>
<keyword evidence="2" id="KW-1185">Reference proteome</keyword>
<keyword evidence="1" id="KW-0966">Cell projection</keyword>
<dbReference type="Proteomes" id="UP000019364">
    <property type="component" value="Unassembled WGS sequence"/>
</dbReference>
<keyword evidence="1" id="KW-0969">Cilium</keyword>